<dbReference type="Gene3D" id="2.130.10.10">
    <property type="entry name" value="YVTN repeat-like/Quinoprotein amine dehydrogenase"/>
    <property type="match status" value="3"/>
</dbReference>
<dbReference type="GO" id="GO:1990234">
    <property type="term" value="C:transferase complex"/>
    <property type="evidence" value="ECO:0007669"/>
    <property type="project" value="UniProtKB-ARBA"/>
</dbReference>
<sequence>MSGVEDEKAIKEKTGVTLVSVEQPCFDKNWILQLNQPEQFENFICLICKQVANYPIEICCPQHKDIDESPVVGENCLKEFLKTNKNSCPVEPHENCIYSRSGVIQRHIGALKVICPLQFQQDSQTPSQEKQQEGEENEKIICHFKGKIKDLNDHLNSTCPLKMLDCWYKPFGCEYSCQKYKLNDHLCSEVKVHFELVQKFIQTLQEEIKQLKSQIQLNEKNNENNAILINENISLKKEIDRLQQDIVQSNPQKELMEKDNEIKKIQRESQQELLKLRADIEIMKKDFIEKEKYYNQSIKSLQEKNDQLSNKEERKENDNQLSSNAKRPPSIFDLFCSSSKLIKTLSGHTNTVWSVDYSTFNNGQYICSGSNDNTVRVWDIENNKQIQLFKKHSSYVYCAKFSPYHRANNRFAVCSSSQDKTIRFWDFKTSKEFQVLNGHTSSVCGIAFSPFNNGRYLCSGSGDNTIRLWDIEKSKLLHIFNGHTNCVWRVEFSSLQSNNNNSNKMNSVGMIGGNGYSICSGSFDHAIRLWDVETTKELTVFKGHEHYVYSVKYSPYETNILCSGSVDKSVRLWDTRSKKKEINVIKGHTNHVHSVEFSPYVKSDNNGDGTIINSNIICSGSWDNTIRFWDVRTNKQLHLIKGDDNEDDGICSLQFSPLKNKEKEYVNLCYGSIKGPIRIWR</sequence>
<evidence type="ECO:0000256" key="4">
    <source>
        <dbReference type="ARBA" id="ARBA00022771"/>
    </source>
</evidence>
<dbReference type="InterPro" id="IPR020472">
    <property type="entry name" value="WD40_PAC1"/>
</dbReference>
<feature type="repeat" description="WD" evidence="6">
    <location>
        <begin position="436"/>
        <end position="479"/>
    </location>
</feature>
<feature type="repeat" description="WD" evidence="6">
    <location>
        <begin position="389"/>
        <end position="435"/>
    </location>
</feature>
<keyword evidence="3" id="KW-0677">Repeat</keyword>
<dbReference type="InterPro" id="IPR001680">
    <property type="entry name" value="WD40_rpt"/>
</dbReference>
<dbReference type="CDD" id="cd00200">
    <property type="entry name" value="WD40"/>
    <property type="match status" value="1"/>
</dbReference>
<dbReference type="EMBL" id="ASPP01024567">
    <property type="protein sequence ID" value="ETO08908.1"/>
    <property type="molecule type" value="Genomic_DNA"/>
</dbReference>
<feature type="compositionally biased region" description="Basic and acidic residues" evidence="7">
    <location>
        <begin position="304"/>
        <end position="318"/>
    </location>
</feature>
<evidence type="ECO:0000256" key="7">
    <source>
        <dbReference type="SAM" id="MobiDB-lite"/>
    </source>
</evidence>
<evidence type="ECO:0000256" key="2">
    <source>
        <dbReference type="ARBA" id="ARBA00022723"/>
    </source>
</evidence>
<evidence type="ECO:0000313" key="10">
    <source>
        <dbReference type="Proteomes" id="UP000023152"/>
    </source>
</evidence>
<dbReference type="PANTHER" id="PTHR22847">
    <property type="entry name" value="WD40 REPEAT PROTEIN"/>
    <property type="match status" value="1"/>
</dbReference>
<dbReference type="InterPro" id="IPR013083">
    <property type="entry name" value="Znf_RING/FYVE/PHD"/>
</dbReference>
<keyword evidence="1 6" id="KW-0853">WD repeat</keyword>
<dbReference type="PROSITE" id="PS50294">
    <property type="entry name" value="WD_REPEATS_REGION"/>
    <property type="match status" value="3"/>
</dbReference>
<dbReference type="PRINTS" id="PR00320">
    <property type="entry name" value="GPROTEINBRPT"/>
</dbReference>
<keyword evidence="2" id="KW-0479">Metal-binding</keyword>
<comment type="caution">
    <text evidence="9">The sequence shown here is derived from an EMBL/GenBank/DDBJ whole genome shotgun (WGS) entry which is preliminary data.</text>
</comment>
<dbReference type="Pfam" id="PF02176">
    <property type="entry name" value="zf-TRAF"/>
    <property type="match status" value="1"/>
</dbReference>
<dbReference type="Proteomes" id="UP000023152">
    <property type="component" value="Unassembled WGS sequence"/>
</dbReference>
<accession>X6M4L2</accession>
<feature type="repeat" description="WD" evidence="6">
    <location>
        <begin position="345"/>
        <end position="388"/>
    </location>
</feature>
<feature type="repeat" description="WD" evidence="6">
    <location>
        <begin position="514"/>
        <end position="540"/>
    </location>
</feature>
<reference evidence="9 10" key="1">
    <citation type="journal article" date="2013" name="Curr. Biol.">
        <title>The Genome of the Foraminiferan Reticulomyxa filosa.</title>
        <authorList>
            <person name="Glockner G."/>
            <person name="Hulsmann N."/>
            <person name="Schleicher M."/>
            <person name="Noegel A.A."/>
            <person name="Eichinger L."/>
            <person name="Gallinger C."/>
            <person name="Pawlowski J."/>
            <person name="Sierra R."/>
            <person name="Euteneuer U."/>
            <person name="Pillet L."/>
            <person name="Moustafa A."/>
            <person name="Platzer M."/>
            <person name="Groth M."/>
            <person name="Szafranski K."/>
            <person name="Schliwa M."/>
        </authorList>
    </citation>
    <scope>NUCLEOTIDE SEQUENCE [LARGE SCALE GENOMIC DNA]</scope>
</reference>
<dbReference type="PROSITE" id="PS00678">
    <property type="entry name" value="WD_REPEATS_1"/>
    <property type="match status" value="5"/>
</dbReference>
<dbReference type="Pfam" id="PF00400">
    <property type="entry name" value="WD40"/>
    <property type="match status" value="6"/>
</dbReference>
<evidence type="ECO:0000313" key="9">
    <source>
        <dbReference type="EMBL" id="ETO08908.1"/>
    </source>
</evidence>
<evidence type="ECO:0000259" key="8">
    <source>
        <dbReference type="Pfam" id="PF02176"/>
    </source>
</evidence>
<dbReference type="PROSITE" id="PS50082">
    <property type="entry name" value="WD_REPEATS_2"/>
    <property type="match status" value="6"/>
</dbReference>
<dbReference type="InterPro" id="IPR019775">
    <property type="entry name" value="WD40_repeat_CS"/>
</dbReference>
<dbReference type="Gene3D" id="3.30.40.10">
    <property type="entry name" value="Zinc/RING finger domain, C3HC4 (zinc finger)"/>
    <property type="match status" value="1"/>
</dbReference>
<dbReference type="InterPro" id="IPR015943">
    <property type="entry name" value="WD40/YVTN_repeat-like_dom_sf"/>
</dbReference>
<evidence type="ECO:0000256" key="3">
    <source>
        <dbReference type="ARBA" id="ARBA00022737"/>
    </source>
</evidence>
<organism evidence="9 10">
    <name type="scientific">Reticulomyxa filosa</name>
    <dbReference type="NCBI Taxonomy" id="46433"/>
    <lineage>
        <taxon>Eukaryota</taxon>
        <taxon>Sar</taxon>
        <taxon>Rhizaria</taxon>
        <taxon>Retaria</taxon>
        <taxon>Foraminifera</taxon>
        <taxon>Monothalamids</taxon>
        <taxon>Reticulomyxidae</taxon>
        <taxon>Reticulomyxa</taxon>
    </lineage>
</organism>
<dbReference type="InterPro" id="IPR001293">
    <property type="entry name" value="Znf_TRAF"/>
</dbReference>
<name>X6M4L2_RETFI</name>
<keyword evidence="4" id="KW-0863">Zinc-finger</keyword>
<feature type="repeat" description="WD" evidence="6">
    <location>
        <begin position="585"/>
        <end position="639"/>
    </location>
</feature>
<dbReference type="SMART" id="SM00320">
    <property type="entry name" value="WD40"/>
    <property type="match status" value="7"/>
</dbReference>
<dbReference type="GO" id="GO:0008270">
    <property type="term" value="F:zinc ion binding"/>
    <property type="evidence" value="ECO:0007669"/>
    <property type="project" value="UniProtKB-KW"/>
</dbReference>
<keyword evidence="10" id="KW-1185">Reference proteome</keyword>
<evidence type="ECO:0000256" key="6">
    <source>
        <dbReference type="PROSITE-ProRule" id="PRU00221"/>
    </source>
</evidence>
<dbReference type="InterPro" id="IPR011047">
    <property type="entry name" value="Quinoprotein_ADH-like_sf"/>
</dbReference>
<proteinExistence type="predicted"/>
<evidence type="ECO:0000256" key="5">
    <source>
        <dbReference type="ARBA" id="ARBA00022833"/>
    </source>
</evidence>
<dbReference type="SUPFAM" id="SSF50998">
    <property type="entry name" value="Quinoprotein alcohol dehydrogenase-like"/>
    <property type="match status" value="1"/>
</dbReference>
<feature type="domain" description="TRAF-type" evidence="8">
    <location>
        <begin position="149"/>
        <end position="185"/>
    </location>
</feature>
<feature type="region of interest" description="Disordered" evidence="7">
    <location>
        <begin position="304"/>
        <end position="325"/>
    </location>
</feature>
<keyword evidence="5" id="KW-0862">Zinc</keyword>
<dbReference type="AlphaFoldDB" id="X6M4L2"/>
<evidence type="ECO:0000256" key="1">
    <source>
        <dbReference type="ARBA" id="ARBA00022574"/>
    </source>
</evidence>
<feature type="repeat" description="WD" evidence="6">
    <location>
        <begin position="541"/>
        <end position="583"/>
    </location>
</feature>
<dbReference type="PANTHER" id="PTHR22847:SF637">
    <property type="entry name" value="WD REPEAT DOMAIN 5B"/>
    <property type="match status" value="1"/>
</dbReference>
<gene>
    <name evidence="9" type="ORF">RFI_28480</name>
</gene>
<protein>
    <submittedName>
        <fullName evidence="9">G-protein beta WD-40 repeats containing protein</fullName>
    </submittedName>
</protein>